<keyword evidence="1" id="KW-0347">Helicase</keyword>
<accession>A0A809R6G5</accession>
<evidence type="ECO:0000313" key="1">
    <source>
        <dbReference type="EMBL" id="BBO23089.1"/>
    </source>
</evidence>
<name>A0A809R6G5_9BACT</name>
<dbReference type="InterPro" id="IPR027417">
    <property type="entry name" value="P-loop_NTPase"/>
</dbReference>
<evidence type="ECO:0000313" key="2">
    <source>
        <dbReference type="Proteomes" id="UP000662873"/>
    </source>
</evidence>
<dbReference type="GO" id="GO:0004386">
    <property type="term" value="F:helicase activity"/>
    <property type="evidence" value="ECO:0007669"/>
    <property type="project" value="UniProtKB-KW"/>
</dbReference>
<protein>
    <submittedName>
        <fullName evidence="1">ATP-dependent helicase/DNAse subunit B</fullName>
    </submittedName>
</protein>
<keyword evidence="1" id="KW-0547">Nucleotide-binding</keyword>
<dbReference type="SUPFAM" id="SSF52540">
    <property type="entry name" value="P-loop containing nucleoside triphosphate hydrolases"/>
    <property type="match status" value="1"/>
</dbReference>
<dbReference type="Proteomes" id="UP000662873">
    <property type="component" value="Chromosome"/>
</dbReference>
<dbReference type="AlphaFoldDB" id="A0A809R6G5"/>
<sequence length="942" mass="102877">MRHGSLRVIRVPPSLGAIRQALQEFESAGGSLACGLSNEGVARLRAAYSGGRIEITDLERFAATLLTQSSSEVRQLMDPSLELEVVAHACEKIAPSSVFAPHFFSEGFQTRALKTLHELASCRIGSPELRQVAVSVDDVFSSKLSSLADLYDAFLEATSLLGRETSFQRLNRLREGPPPPSLEGPLLVGVFCDENPLNLEVVRKLTEWGSNLTVMIEGNRDSETVFGYSEAVAKSLSAPIQDIPSTTTLGSSLFTNLIYKGSSPAVTIVSSSDPLAEVEWALRDAKSSGLDQTVVYARDGSYLQLLDAVAKMYGVPLQAELSLPLAEMPWVRSLLLVIRSLLDGPQALSDALSLGRVCNPQMIPPSNLSALEMAGASGYGGIDSDPKSPLGEIIAWRARALETRHSLGDWVELLGALASLQVFSVPEDSVAPQAAAARNALLDSYRRFALVRSLTSDGGASLGEFARQLHDLAESRRARLPNRSEDGLVVRTSSVALGECPNLIVLGMLEGVFPKRRSEDPILSDFEREYLNSALGLEEGFKSSYEIARNERDAFVRICNAATGRLVLSYPQADDDRDNVPTFYLEEIKRAYEGRVTLIDRPRGSALEASSCVFDLDREVALGFDEGPEPPDPTEWTLDASRVQFTIDPAEEVSLRQLRDGLECGFKLRFGSTELDRNDPRAEVHRALLSLPQTTGLPLQPNPDEARRALERAFANIVASSARRLRPSERKLIEEEARTYFRNWVRSEFLSRELWPKDPGSTVIHASFGHPGLAGFLNLKGVGGVTLRGGLTGYARMGRYAVGILHSARSSLVLSTDVEKMEEPERLELAAYLWSLSEGSSFVALEAMSIGGDRTLFVCPRLSDQNLRADQANGLRVVDLGTLAEFLPPAKDFIRFSARRMREADIVPAPGKACKFCRWGELCRSSAEFLDDPDDGGTRVAS</sequence>
<gene>
    <name evidence="1" type="ORF">NPRO_06840</name>
</gene>
<proteinExistence type="predicted"/>
<keyword evidence="1" id="KW-0067">ATP-binding</keyword>
<reference evidence="1" key="1">
    <citation type="journal article" name="DNA Res.">
        <title>The physiological potential of anammox bacteria as revealed by their core genome structure.</title>
        <authorList>
            <person name="Okubo T."/>
            <person name="Toyoda A."/>
            <person name="Fukuhara K."/>
            <person name="Uchiyama I."/>
            <person name="Harigaya Y."/>
            <person name="Kuroiwa M."/>
            <person name="Suzuki T."/>
            <person name="Murakami Y."/>
            <person name="Suwa Y."/>
            <person name="Takami H."/>
        </authorList>
    </citation>
    <scope>NUCLEOTIDE SEQUENCE</scope>
    <source>
        <strain evidence="1">317325-2</strain>
    </source>
</reference>
<dbReference type="EMBL" id="AP021858">
    <property type="protein sequence ID" value="BBO23089.1"/>
    <property type="molecule type" value="Genomic_DNA"/>
</dbReference>
<dbReference type="Gene3D" id="3.40.50.300">
    <property type="entry name" value="P-loop containing nucleotide triphosphate hydrolases"/>
    <property type="match status" value="1"/>
</dbReference>
<dbReference type="KEGG" id="npy:NPRO_06840"/>
<keyword evidence="1" id="KW-0378">Hydrolase</keyword>
<organism evidence="1 2">
    <name type="scientific">Candidatus Nitrosymbiomonas proteolyticus</name>
    <dbReference type="NCBI Taxonomy" id="2608984"/>
    <lineage>
        <taxon>Bacteria</taxon>
        <taxon>Bacillati</taxon>
        <taxon>Armatimonadota</taxon>
        <taxon>Armatimonadota incertae sedis</taxon>
        <taxon>Candidatus Nitrosymbiomonas</taxon>
    </lineage>
</organism>